<dbReference type="STRING" id="1855283.SAMN05216382_1723"/>
<keyword evidence="2" id="KW-1185">Reference proteome</keyword>
<accession>A0A1H7NZ92</accession>
<dbReference type="AlphaFoldDB" id="A0A1H7NZ92"/>
<name>A0A1H7NZ92_9SPHN</name>
<dbReference type="EMBL" id="FNZZ01000003">
    <property type="protein sequence ID" value="SEL28861.1"/>
    <property type="molecule type" value="Genomic_DNA"/>
</dbReference>
<gene>
    <name evidence="1" type="ORF">SAMN05216382_1723</name>
</gene>
<dbReference type="Proteomes" id="UP000199214">
    <property type="component" value="Unassembled WGS sequence"/>
</dbReference>
<evidence type="ECO:0000313" key="2">
    <source>
        <dbReference type="Proteomes" id="UP000199214"/>
    </source>
</evidence>
<protein>
    <submittedName>
        <fullName evidence="1">Uncharacterized protein</fullName>
    </submittedName>
</protein>
<dbReference type="RefSeq" id="WP_093005380.1">
    <property type="nucleotide sequence ID" value="NZ_FNZZ01000003.1"/>
</dbReference>
<proteinExistence type="predicted"/>
<evidence type="ECO:0000313" key="1">
    <source>
        <dbReference type="EMBL" id="SEL28861.1"/>
    </source>
</evidence>
<reference evidence="2" key="1">
    <citation type="submission" date="2016-10" db="EMBL/GenBank/DDBJ databases">
        <authorList>
            <person name="Varghese N."/>
            <person name="Submissions S."/>
        </authorList>
    </citation>
    <scope>NUCLEOTIDE SEQUENCE [LARGE SCALE GENOMIC DNA]</scope>
    <source>
        <strain evidence="2">JS21-1</strain>
    </source>
</reference>
<sequence>MRHPLALLATAALLIAGALLFALGLVQLRRRHLPRALPARAALTGARDCFLGALTLGVAGHHLNTILSE</sequence>
<organism evidence="1 2">
    <name type="scientific">Sphingomonas palmae</name>
    <dbReference type="NCBI Taxonomy" id="1855283"/>
    <lineage>
        <taxon>Bacteria</taxon>
        <taxon>Pseudomonadati</taxon>
        <taxon>Pseudomonadota</taxon>
        <taxon>Alphaproteobacteria</taxon>
        <taxon>Sphingomonadales</taxon>
        <taxon>Sphingomonadaceae</taxon>
        <taxon>Sphingomonas</taxon>
    </lineage>
</organism>